<feature type="domain" description="UspA" evidence="2">
    <location>
        <begin position="37"/>
        <end position="167"/>
    </location>
</feature>
<proteinExistence type="predicted"/>
<feature type="transmembrane region" description="Helical" evidence="1">
    <location>
        <begin position="6"/>
        <end position="23"/>
    </location>
</feature>
<sequence>MFWAGLGSGLGVGVLCLLVLFFINKRHEARHEAEGAYAKVLLAVVQSNFSHRAVNMAVRMAGRKGMVETLYVIEIGVDRPLEVTAEDEVAVALRELELASYVGRRFGKRLIPRLEKARMASKVILDTQAEQGFDLLIMDLGASGAMEAATQKIARYVKENADCTVAILSGKQGS</sequence>
<dbReference type="InterPro" id="IPR014729">
    <property type="entry name" value="Rossmann-like_a/b/a_fold"/>
</dbReference>
<dbReference type="Proteomes" id="UP000177876">
    <property type="component" value="Unassembled WGS sequence"/>
</dbReference>
<keyword evidence="1" id="KW-0812">Transmembrane</keyword>
<dbReference type="AlphaFoldDB" id="A0A1F2WPZ1"/>
<protein>
    <recommendedName>
        <fullName evidence="2">UspA domain-containing protein</fullName>
    </recommendedName>
</protein>
<keyword evidence="1" id="KW-1133">Transmembrane helix</keyword>
<evidence type="ECO:0000256" key="1">
    <source>
        <dbReference type="SAM" id="Phobius"/>
    </source>
</evidence>
<evidence type="ECO:0000313" key="3">
    <source>
        <dbReference type="EMBL" id="OFW58948.1"/>
    </source>
</evidence>
<dbReference type="SUPFAM" id="SSF52402">
    <property type="entry name" value="Adenine nucleotide alpha hydrolases-like"/>
    <property type="match status" value="1"/>
</dbReference>
<keyword evidence="1" id="KW-0472">Membrane</keyword>
<dbReference type="InterPro" id="IPR006016">
    <property type="entry name" value="UspA"/>
</dbReference>
<organism evidence="3 4">
    <name type="scientific">Candidatus Solincola sediminis</name>
    <dbReference type="NCBI Taxonomy" id="1797199"/>
    <lineage>
        <taxon>Bacteria</taxon>
        <taxon>Bacillati</taxon>
        <taxon>Actinomycetota</taxon>
        <taxon>Candidatus Geothermincolia</taxon>
        <taxon>Candidatus Geothermincolales</taxon>
        <taxon>Candidatus Geothermincolaceae</taxon>
        <taxon>Candidatus Solincola</taxon>
    </lineage>
</organism>
<reference evidence="3 4" key="1">
    <citation type="journal article" date="2016" name="Nat. Commun.">
        <title>Thousands of microbial genomes shed light on interconnected biogeochemical processes in an aquifer system.</title>
        <authorList>
            <person name="Anantharaman K."/>
            <person name="Brown C.T."/>
            <person name="Hug L.A."/>
            <person name="Sharon I."/>
            <person name="Castelle C.J."/>
            <person name="Probst A.J."/>
            <person name="Thomas B.C."/>
            <person name="Singh A."/>
            <person name="Wilkins M.J."/>
            <person name="Karaoz U."/>
            <person name="Brodie E.L."/>
            <person name="Williams K.H."/>
            <person name="Hubbard S.S."/>
            <person name="Banfield J.F."/>
        </authorList>
    </citation>
    <scope>NUCLEOTIDE SEQUENCE [LARGE SCALE GENOMIC DNA]</scope>
</reference>
<dbReference type="Gene3D" id="3.40.50.620">
    <property type="entry name" value="HUPs"/>
    <property type="match status" value="1"/>
</dbReference>
<evidence type="ECO:0000259" key="2">
    <source>
        <dbReference type="Pfam" id="PF00582"/>
    </source>
</evidence>
<accession>A0A1F2WPZ1</accession>
<evidence type="ECO:0000313" key="4">
    <source>
        <dbReference type="Proteomes" id="UP000177876"/>
    </source>
</evidence>
<name>A0A1F2WPZ1_9ACTN</name>
<dbReference type="STRING" id="1797197.A2Y75_00195"/>
<dbReference type="EMBL" id="MELK01000019">
    <property type="protein sequence ID" value="OFW58948.1"/>
    <property type="molecule type" value="Genomic_DNA"/>
</dbReference>
<gene>
    <name evidence="3" type="ORF">A2Y75_00195</name>
</gene>
<dbReference type="Pfam" id="PF00582">
    <property type="entry name" value="Usp"/>
    <property type="match status" value="1"/>
</dbReference>
<comment type="caution">
    <text evidence="3">The sequence shown here is derived from an EMBL/GenBank/DDBJ whole genome shotgun (WGS) entry which is preliminary data.</text>
</comment>